<dbReference type="Proteomes" id="UP000001402">
    <property type="component" value="Chromosome"/>
</dbReference>
<feature type="domain" description="ATPase AAA-type core" evidence="1">
    <location>
        <begin position="67"/>
        <end position="394"/>
    </location>
</feature>
<reference evidence="2" key="1">
    <citation type="submission" date="2010-12" db="EMBL/GenBank/DDBJ databases">
        <title>Complete sequence of Rhodopseudomonas palustris DX-1.</title>
        <authorList>
            <consortium name="US DOE Joint Genome Institute"/>
            <person name="Lucas S."/>
            <person name="Copeland A."/>
            <person name="Lapidus A."/>
            <person name="Cheng J.-F."/>
            <person name="Goodwin L."/>
            <person name="Pitluck S."/>
            <person name="Misra M."/>
            <person name="Chertkov O."/>
            <person name="Detter J.C."/>
            <person name="Han C."/>
            <person name="Tapia R."/>
            <person name="Land M."/>
            <person name="Hauser L."/>
            <person name="Kyrpides N."/>
            <person name="Ivanova N."/>
            <person name="Ovchinnikova G."/>
            <person name="Logan B."/>
            <person name="Oda Y."/>
            <person name="Harwood C."/>
            <person name="Woyke T."/>
        </authorList>
    </citation>
    <scope>NUCLEOTIDE SEQUENCE [LARGE SCALE GENOMIC DNA]</scope>
    <source>
        <strain evidence="2">DX-1</strain>
    </source>
</reference>
<dbReference type="GO" id="GO:0005524">
    <property type="term" value="F:ATP binding"/>
    <property type="evidence" value="ECO:0007669"/>
    <property type="project" value="InterPro"/>
</dbReference>
<evidence type="ECO:0000313" key="2">
    <source>
        <dbReference type="EMBL" id="ADU46278.1"/>
    </source>
</evidence>
<dbReference type="InterPro" id="IPR014555">
    <property type="entry name" value="RecF-like"/>
</dbReference>
<dbReference type="GO" id="GO:0000731">
    <property type="term" value="P:DNA synthesis involved in DNA repair"/>
    <property type="evidence" value="ECO:0007669"/>
    <property type="project" value="TreeGrafter"/>
</dbReference>
<dbReference type="eggNOG" id="COG4637">
    <property type="taxonomic scope" value="Bacteria"/>
</dbReference>
<dbReference type="AlphaFoldDB" id="E6VDX0"/>
<dbReference type="InterPro" id="IPR027417">
    <property type="entry name" value="P-loop_NTPase"/>
</dbReference>
<dbReference type="STRING" id="652103.Rpdx1_4731"/>
<dbReference type="GO" id="GO:0006302">
    <property type="term" value="P:double-strand break repair"/>
    <property type="evidence" value="ECO:0007669"/>
    <property type="project" value="TreeGrafter"/>
</dbReference>
<dbReference type="EMBL" id="CP002418">
    <property type="protein sequence ID" value="ADU46278.1"/>
    <property type="molecule type" value="Genomic_DNA"/>
</dbReference>
<dbReference type="Pfam" id="PF13304">
    <property type="entry name" value="AAA_21"/>
    <property type="match status" value="1"/>
</dbReference>
<dbReference type="PIRSF" id="PIRSF029347">
    <property type="entry name" value="RecF"/>
    <property type="match status" value="1"/>
</dbReference>
<organism evidence="2 3">
    <name type="scientific">Rhodopseudomonas palustris (strain DX-1)</name>
    <dbReference type="NCBI Taxonomy" id="652103"/>
    <lineage>
        <taxon>Bacteria</taxon>
        <taxon>Pseudomonadati</taxon>
        <taxon>Pseudomonadota</taxon>
        <taxon>Alphaproteobacteria</taxon>
        <taxon>Hyphomicrobiales</taxon>
        <taxon>Nitrobacteraceae</taxon>
        <taxon>Rhodopseudomonas</taxon>
    </lineage>
</organism>
<proteinExistence type="predicted"/>
<accession>E6VDX0</accession>
<protein>
    <submittedName>
        <fullName evidence="2">SMC domain protein</fullName>
    </submittedName>
</protein>
<dbReference type="FunFam" id="3.40.50.300:FF:002534">
    <property type="entry name" value="Putative RecF protein"/>
    <property type="match status" value="1"/>
</dbReference>
<dbReference type="HOGENOM" id="CLU_035814_1_0_5"/>
<dbReference type="GO" id="GO:0016887">
    <property type="term" value="F:ATP hydrolysis activity"/>
    <property type="evidence" value="ECO:0007669"/>
    <property type="project" value="InterPro"/>
</dbReference>
<dbReference type="FunFam" id="3.40.50.300:FF:002708">
    <property type="entry name" value="FeS assembly ATPase SufC"/>
    <property type="match status" value="1"/>
</dbReference>
<dbReference type="KEGG" id="rpx:Rpdx1_4731"/>
<evidence type="ECO:0000313" key="3">
    <source>
        <dbReference type="Proteomes" id="UP000001402"/>
    </source>
</evidence>
<sequence>MTFRGGGAQACKEKIAHVAGRRSMLWPLARYLLSIKREYTAEIPMITRLAVSGYRSLRDVRLSLGPLNVVTGANGTGKSSLYRALRLLAEIAQGRVIQSLAAEGGLPSTLWAGPETLSRSMKRGVHPVQGTTRSNRVSLKLGFAGPDYGYAIDLGLPLPDATSLFGRDPEIKVESVWTGELLGRANAFAERRGPLVRVRDDGGQWREVYRSLSPADSMMTHGADPREALELLLLRDRMRDWRFYDQLRTDRDAPARRPQIGTHTPVLGGDGADLAAAIQTILEIGDPAGLEATIDDAFPRARLEVSEADGYFELAMQQHGLLRPLKTAELSDGTLRYLLLVAALLSPRPPELMILNEPEASLHPDLLAPLARLIAAAATRSQIVVVSHADGLVSALRREADSREIVFEKELSETLVRDGERPSWNWPAR</sequence>
<dbReference type="SUPFAM" id="SSF52540">
    <property type="entry name" value="P-loop containing nucleoside triphosphate hydrolases"/>
    <property type="match status" value="1"/>
</dbReference>
<gene>
    <name evidence="2" type="ordered locus">Rpdx1_4731</name>
</gene>
<dbReference type="Gene3D" id="3.40.50.300">
    <property type="entry name" value="P-loop containing nucleotide triphosphate hydrolases"/>
    <property type="match status" value="2"/>
</dbReference>
<dbReference type="PANTHER" id="PTHR32182">
    <property type="entry name" value="DNA REPLICATION AND REPAIR PROTEIN RECF"/>
    <property type="match status" value="1"/>
</dbReference>
<name>E6VDX0_RHOPX</name>
<dbReference type="PANTHER" id="PTHR32182:SF25">
    <property type="entry name" value="SLR1056 PROTEIN"/>
    <property type="match status" value="1"/>
</dbReference>
<evidence type="ECO:0000259" key="1">
    <source>
        <dbReference type="Pfam" id="PF13304"/>
    </source>
</evidence>
<dbReference type="InterPro" id="IPR003959">
    <property type="entry name" value="ATPase_AAA_core"/>
</dbReference>